<accession>A0A6P7EXJ7</accession>
<dbReference type="AlphaFoldDB" id="A0A6P7EXJ7"/>
<feature type="region of interest" description="Disordered" evidence="1">
    <location>
        <begin position="1"/>
        <end position="29"/>
    </location>
</feature>
<feature type="compositionally biased region" description="Polar residues" evidence="1">
    <location>
        <begin position="1"/>
        <end position="11"/>
    </location>
</feature>
<feature type="compositionally biased region" description="Polar residues" evidence="1">
    <location>
        <begin position="19"/>
        <end position="29"/>
    </location>
</feature>
<dbReference type="InParanoid" id="A0A6P7EXJ7"/>
<organism evidence="2">
    <name type="scientific">Diabrotica virgifera virgifera</name>
    <name type="common">western corn rootworm</name>
    <dbReference type="NCBI Taxonomy" id="50390"/>
    <lineage>
        <taxon>Eukaryota</taxon>
        <taxon>Metazoa</taxon>
        <taxon>Ecdysozoa</taxon>
        <taxon>Arthropoda</taxon>
        <taxon>Hexapoda</taxon>
        <taxon>Insecta</taxon>
        <taxon>Pterygota</taxon>
        <taxon>Neoptera</taxon>
        <taxon>Endopterygota</taxon>
        <taxon>Coleoptera</taxon>
        <taxon>Polyphaga</taxon>
        <taxon>Cucujiformia</taxon>
        <taxon>Chrysomeloidea</taxon>
        <taxon>Chrysomelidae</taxon>
        <taxon>Galerucinae</taxon>
        <taxon>Diabroticina</taxon>
        <taxon>Diabroticites</taxon>
        <taxon>Diabrotica</taxon>
    </lineage>
</organism>
<reference evidence="2" key="1">
    <citation type="submission" date="2025-08" db="UniProtKB">
        <authorList>
            <consortium name="RefSeq"/>
        </authorList>
    </citation>
    <scope>IDENTIFICATION</scope>
    <source>
        <tissue evidence="2">Whole insect</tissue>
    </source>
</reference>
<gene>
    <name evidence="2" type="primary">LOC114324163</name>
</gene>
<evidence type="ECO:0000313" key="2">
    <source>
        <dbReference type="RefSeq" id="XP_028127711.1"/>
    </source>
</evidence>
<protein>
    <submittedName>
        <fullName evidence="2">Uncharacterized protein LOC114324163</fullName>
    </submittedName>
</protein>
<dbReference type="RefSeq" id="XP_028127711.1">
    <property type="nucleotide sequence ID" value="XM_028271910.1"/>
</dbReference>
<name>A0A6P7EXJ7_DIAVI</name>
<proteinExistence type="predicted"/>
<evidence type="ECO:0000256" key="1">
    <source>
        <dbReference type="SAM" id="MobiDB-lite"/>
    </source>
</evidence>
<sequence length="239" mass="27085">MGNLMHFNTTMKAKKKPPNDSSSMEYSCENGKTSNTTILLYDGVSAAIRERYTIQTRFQPIPPFIIMENNTVNPDNPGMEMLLMNTLAEQFKLKINHAAISHPLVTSTNSPGRARSTKKPRVTKYDTKTGETVSTESLIQPAKEFIDKASTLFGLNYTEIVSFLDDAHGSPNPLSITQEYTKNITGLLVMLTEIYPKLEDRRIKSRITRIRKKMRRQLNLDKTEGDNSEDTDVSQEYLN</sequence>